<proteinExistence type="predicted"/>
<name>A0A0A8ZFX8_ARUDO</name>
<accession>A0A0A8ZFX8</accession>
<dbReference type="EMBL" id="GBRH01262290">
    <property type="protein sequence ID" value="JAD35605.1"/>
    <property type="molecule type" value="Transcribed_RNA"/>
</dbReference>
<dbReference type="AlphaFoldDB" id="A0A0A8ZFX8"/>
<evidence type="ECO:0000313" key="1">
    <source>
        <dbReference type="EMBL" id="JAD35605.1"/>
    </source>
</evidence>
<organism evidence="1">
    <name type="scientific">Arundo donax</name>
    <name type="common">Giant reed</name>
    <name type="synonym">Donax arundinaceus</name>
    <dbReference type="NCBI Taxonomy" id="35708"/>
    <lineage>
        <taxon>Eukaryota</taxon>
        <taxon>Viridiplantae</taxon>
        <taxon>Streptophyta</taxon>
        <taxon>Embryophyta</taxon>
        <taxon>Tracheophyta</taxon>
        <taxon>Spermatophyta</taxon>
        <taxon>Magnoliopsida</taxon>
        <taxon>Liliopsida</taxon>
        <taxon>Poales</taxon>
        <taxon>Poaceae</taxon>
        <taxon>PACMAD clade</taxon>
        <taxon>Arundinoideae</taxon>
        <taxon>Arundineae</taxon>
        <taxon>Arundo</taxon>
    </lineage>
</organism>
<reference evidence="1" key="1">
    <citation type="submission" date="2014-09" db="EMBL/GenBank/DDBJ databases">
        <authorList>
            <person name="Magalhaes I.L.F."/>
            <person name="Oliveira U."/>
            <person name="Santos F.R."/>
            <person name="Vidigal T.H.D.A."/>
            <person name="Brescovit A.D."/>
            <person name="Santos A.J."/>
        </authorList>
    </citation>
    <scope>NUCLEOTIDE SEQUENCE</scope>
    <source>
        <tissue evidence="1">Shoot tissue taken approximately 20 cm above the soil surface</tissue>
    </source>
</reference>
<protein>
    <submittedName>
        <fullName evidence="1">Uncharacterized protein</fullName>
    </submittedName>
</protein>
<reference evidence="1" key="2">
    <citation type="journal article" date="2015" name="Data Brief">
        <title>Shoot transcriptome of the giant reed, Arundo donax.</title>
        <authorList>
            <person name="Barrero R.A."/>
            <person name="Guerrero F.D."/>
            <person name="Moolhuijzen P."/>
            <person name="Goolsby J.A."/>
            <person name="Tidwell J."/>
            <person name="Bellgard S.E."/>
            <person name="Bellgard M.I."/>
        </authorList>
    </citation>
    <scope>NUCLEOTIDE SEQUENCE</scope>
    <source>
        <tissue evidence="1">Shoot tissue taken approximately 20 cm above the soil surface</tissue>
    </source>
</reference>
<sequence length="41" mass="4854">MFDEKCKLSRPTKTYIQILIPNQQRMKHLWKGIICANAFST</sequence>